<protein>
    <submittedName>
        <fullName evidence="1">Uncharacterized protein</fullName>
    </submittedName>
</protein>
<gene>
    <name evidence="1" type="ORF">LC087_16005</name>
</gene>
<dbReference type="EMBL" id="CP129013">
    <property type="protein sequence ID" value="WLR42223.1"/>
    <property type="molecule type" value="Genomic_DNA"/>
</dbReference>
<dbReference type="Proteomes" id="UP001197974">
    <property type="component" value="Chromosome"/>
</dbReference>
<evidence type="ECO:0000313" key="1">
    <source>
        <dbReference type="EMBL" id="WLR42223.1"/>
    </source>
</evidence>
<dbReference type="RefSeq" id="WP_226543324.1">
    <property type="nucleotide sequence ID" value="NZ_CP129013.1"/>
</dbReference>
<keyword evidence="2" id="KW-1185">Reference proteome</keyword>
<organism evidence="1 2">
    <name type="scientific">Bacillus carboniphilus</name>
    <dbReference type="NCBI Taxonomy" id="86663"/>
    <lineage>
        <taxon>Bacteria</taxon>
        <taxon>Bacillati</taxon>
        <taxon>Bacillota</taxon>
        <taxon>Bacilli</taxon>
        <taxon>Bacillales</taxon>
        <taxon>Bacillaceae</taxon>
        <taxon>Bacillus</taxon>
    </lineage>
</organism>
<evidence type="ECO:0000313" key="2">
    <source>
        <dbReference type="Proteomes" id="UP001197974"/>
    </source>
</evidence>
<reference evidence="1 2" key="1">
    <citation type="submission" date="2023-06" db="EMBL/GenBank/DDBJ databases">
        <title>Five Gram-positive bacteria isolated from mangrove sediments in Shenzhen, Guangdong, China.</title>
        <authorList>
            <person name="Yu S."/>
            <person name="Zheng W."/>
            <person name="Huang Y."/>
        </authorList>
    </citation>
    <scope>NUCLEOTIDE SEQUENCE [LARGE SCALE GENOMIC DNA]</scope>
    <source>
        <strain evidence="1 2">SaN35-3</strain>
    </source>
</reference>
<accession>A0ABY9JUQ6</accession>
<name>A0ABY9JUQ6_9BACI</name>
<sequence length="107" mass="12570">MGMLEAKKVRGIFTNDKLNIEKLAKLTNEEFSEELQEDFNRMKQNEQVATQCVRRSGVNSLGDTYDLYEISIGNPVFSHHYTFVPSKNHWYKTVINQDYYKNVVEPF</sequence>
<proteinExistence type="predicted"/>